<sequence>MAFMSQLIPSAAVLLAVLAATSATIGTQCVPGSDIPYNPLQACRNLLSIKICSVSPVYVSAGMLKRRCCDQLSRVPAYCRCEALRILVDGVETPEGAFEGGLLQEIPRLPKVYEEVHHGPRRPGRVQLRDHPWRRQPALPHSDHRWSGGVTLKIARS</sequence>
<dbReference type="Gramene" id="TraesCLE_scaffold_030566_01G000200.1">
    <property type="protein sequence ID" value="TraesCLE_scaffold_030566_01G000200.1"/>
    <property type="gene ID" value="TraesCLE_scaffold_030566_01G000200"/>
</dbReference>
<organism evidence="6">
    <name type="scientific">Triticum aestivum</name>
    <name type="common">Wheat</name>
    <dbReference type="NCBI Taxonomy" id="4565"/>
    <lineage>
        <taxon>Eukaryota</taxon>
        <taxon>Viridiplantae</taxon>
        <taxon>Streptophyta</taxon>
        <taxon>Embryophyta</taxon>
        <taxon>Tracheophyta</taxon>
        <taxon>Spermatophyta</taxon>
        <taxon>Magnoliopsida</taxon>
        <taxon>Liliopsida</taxon>
        <taxon>Poales</taxon>
        <taxon>Poaceae</taxon>
        <taxon>BOP clade</taxon>
        <taxon>Pooideae</taxon>
        <taxon>Triticodae</taxon>
        <taxon>Triticeae</taxon>
        <taxon>Triticinae</taxon>
        <taxon>Triticum</taxon>
    </lineage>
</organism>
<dbReference type="Gramene" id="TraesCAD_scaffold_037945_01G000100.1">
    <property type="protein sequence ID" value="TraesCAD_scaffold_037945_01G000100.1"/>
    <property type="gene ID" value="TraesCAD_scaffold_037945_01G000100"/>
</dbReference>
<reference evidence="6" key="1">
    <citation type="submission" date="2018-08" db="EMBL/GenBank/DDBJ databases">
        <authorList>
            <person name="Rossello M."/>
        </authorList>
    </citation>
    <scope>NUCLEOTIDE SEQUENCE [LARGE SCALE GENOMIC DNA]</scope>
    <source>
        <strain evidence="6">cv. Chinese Spring</strain>
    </source>
</reference>
<dbReference type="Gramene" id="TraesRN4B0100153200.1">
    <property type="protein sequence ID" value="TraesRN4B0100153200.1"/>
    <property type="gene ID" value="TraesRN4B0100153200"/>
</dbReference>
<dbReference type="Gramene" id="TraesROB_scaffold_028762_01G000200.1">
    <property type="protein sequence ID" value="TraesROB_scaffold_028762_01G000200.1"/>
    <property type="gene ID" value="TraesROB_scaffold_028762_01G000200"/>
</dbReference>
<dbReference type="Gramene" id="TraesCS4B03G0146400.1">
    <property type="protein sequence ID" value="TraesCS4B03G0146400.1.CDS1"/>
    <property type="gene ID" value="TraesCS4B03G0146400"/>
</dbReference>
<accession>A0A3B6IM34</accession>
<dbReference type="Gramene" id="TraesJUL4B03G02268600.1">
    <property type="protein sequence ID" value="TraesJUL4B03G02268600.1.CDS1"/>
    <property type="gene ID" value="TraesJUL4B03G02268600"/>
</dbReference>
<dbReference type="SMR" id="A0A3B6IM34"/>
<dbReference type="InterPro" id="IPR006106">
    <property type="entry name" value="Allergen/soft/tryp_amyl_inhib"/>
</dbReference>
<evidence type="ECO:0000313" key="6">
    <source>
        <dbReference type="EnsemblPlants" id="TraesCS4B02G066900.1.cds1"/>
    </source>
</evidence>
<dbReference type="Gramene" id="TraesWEE_scaffold_039007_01G000100.1">
    <property type="protein sequence ID" value="TraesWEE_scaffold_039007_01G000100.1"/>
    <property type="gene ID" value="TraesWEE_scaffold_039007_01G000100"/>
</dbReference>
<evidence type="ECO:0000313" key="7">
    <source>
        <dbReference type="Proteomes" id="UP000019116"/>
    </source>
</evidence>
<dbReference type="AlphaFoldDB" id="A0A3B6IM34"/>
<dbReference type="PANTHER" id="PTHR34481">
    <property type="entry name" value="TRYPSIN/FACTOR XIIA INHIBITOR-RELATED"/>
    <property type="match status" value="1"/>
</dbReference>
<evidence type="ECO:0000256" key="1">
    <source>
        <dbReference type="ARBA" id="ARBA00004613"/>
    </source>
</evidence>
<dbReference type="SUPFAM" id="SSF47699">
    <property type="entry name" value="Bifunctional inhibitor/lipid-transfer protein/seed storage 2S albumin"/>
    <property type="match status" value="1"/>
</dbReference>
<dbReference type="PANTHER" id="PTHR34481:SF15">
    <property type="entry name" value="TRYPSIN_ALPHA-AMYLASE INHIBITOR CMX1_CMX3"/>
    <property type="match status" value="1"/>
</dbReference>
<feature type="chain" id="PRO_5043175658" description="Bifunctional inhibitor/plant lipid transfer protein/seed storage helical domain-containing protein" evidence="4">
    <location>
        <begin position="24"/>
        <end position="157"/>
    </location>
</feature>
<dbReference type="OrthoDB" id="664799at2759"/>
<dbReference type="Gene3D" id="1.10.110.10">
    <property type="entry name" value="Plant lipid-transfer and hydrophobic proteins"/>
    <property type="match status" value="1"/>
</dbReference>
<dbReference type="InterPro" id="IPR036312">
    <property type="entry name" value="Bifun_inhib/LTP/seed_sf"/>
</dbReference>
<name>A0A3B6IM34_WHEAT</name>
<dbReference type="InterPro" id="IPR006105">
    <property type="entry name" value="Allergen/tryp_amyl_inhib_CS"/>
</dbReference>
<keyword evidence="3" id="KW-0964">Secreted</keyword>
<dbReference type="Gramene" id="TraesMAC4B03G02247140.1">
    <property type="protein sequence ID" value="TraesMAC4B03G02247140.1.CDS1"/>
    <property type="gene ID" value="TraesMAC4B03G02247140"/>
</dbReference>
<evidence type="ECO:0000256" key="3">
    <source>
        <dbReference type="ARBA" id="ARBA00022525"/>
    </source>
</evidence>
<keyword evidence="4" id="KW-0732">Signal</keyword>
<dbReference type="Gramene" id="TraesNOR4B03G02264840.1">
    <property type="protein sequence ID" value="TraesNOR4B03G02264840.1.CDS1"/>
    <property type="gene ID" value="TraesNOR4B03G02264840"/>
</dbReference>
<dbReference type="PRINTS" id="PR00808">
    <property type="entry name" value="AMLASEINHBTR"/>
</dbReference>
<dbReference type="CDD" id="cd00261">
    <property type="entry name" value="AAI_SS"/>
    <property type="match status" value="1"/>
</dbReference>
<dbReference type="Gramene" id="TraesSYM4B03G02274160.1">
    <property type="protein sequence ID" value="TraesSYM4B03G02274160.1.CDS1"/>
    <property type="gene ID" value="TraesSYM4B03G02274160"/>
</dbReference>
<dbReference type="Gramene" id="TraesSTA4B03G02242800.1">
    <property type="protein sequence ID" value="TraesSTA4B03G02242800.1.CDS1"/>
    <property type="gene ID" value="TraesSTA4B03G02242800"/>
</dbReference>
<dbReference type="Gramene" id="TraesJAG4B03G02247220.1">
    <property type="protein sequence ID" value="TraesJAG4B03G02247220.1.CDS1"/>
    <property type="gene ID" value="TraesJAG4B03G02247220"/>
</dbReference>
<evidence type="ECO:0000256" key="2">
    <source>
        <dbReference type="ARBA" id="ARBA00007107"/>
    </source>
</evidence>
<dbReference type="Gramene" id="TraesLAC4B03G02201450.1">
    <property type="protein sequence ID" value="TraesLAC4B03G02201450.1.CDS1"/>
    <property type="gene ID" value="TraesLAC4B03G02201450"/>
</dbReference>
<dbReference type="PROSITE" id="PS00426">
    <property type="entry name" value="CEREAL_TRYP_AMYL_INH"/>
    <property type="match status" value="1"/>
</dbReference>
<dbReference type="STRING" id="4565.A0A3B6IM34"/>
<dbReference type="GO" id="GO:0004867">
    <property type="term" value="F:serine-type endopeptidase inhibitor activity"/>
    <property type="evidence" value="ECO:0007669"/>
    <property type="project" value="InterPro"/>
</dbReference>
<feature type="domain" description="Bifunctional inhibitor/plant lipid transfer protein/seed storage helical" evidence="5">
    <location>
        <begin position="29"/>
        <end position="122"/>
    </location>
</feature>
<comment type="subcellular location">
    <subcellularLocation>
        <location evidence="1">Secreted</location>
    </subcellularLocation>
</comment>
<proteinExistence type="inferred from homology"/>
<reference evidence="6" key="2">
    <citation type="submission" date="2018-10" db="UniProtKB">
        <authorList>
            <consortium name="EnsemblPlants"/>
        </authorList>
    </citation>
    <scope>IDENTIFICATION</scope>
</reference>
<protein>
    <recommendedName>
        <fullName evidence="5">Bifunctional inhibitor/plant lipid transfer protein/seed storage helical domain-containing protein</fullName>
    </recommendedName>
</protein>
<dbReference type="GO" id="GO:0005576">
    <property type="term" value="C:extracellular region"/>
    <property type="evidence" value="ECO:0007669"/>
    <property type="project" value="UniProtKB-SubCell"/>
</dbReference>
<feature type="signal peptide" evidence="4">
    <location>
        <begin position="1"/>
        <end position="23"/>
    </location>
</feature>
<comment type="similarity">
    <text evidence="2">Belongs to the protease inhibitor I6 (cereal trypsin/alpha-amylase inhibitor) family.</text>
</comment>
<dbReference type="OMA" id="PNCPRER"/>
<dbReference type="Proteomes" id="UP000019116">
    <property type="component" value="Chromosome 4B"/>
</dbReference>
<evidence type="ECO:0000259" key="5">
    <source>
        <dbReference type="SMART" id="SM00499"/>
    </source>
</evidence>
<keyword evidence="7" id="KW-1185">Reference proteome</keyword>
<dbReference type="Pfam" id="PF00234">
    <property type="entry name" value="Tryp_alpha_amyl"/>
    <property type="match status" value="1"/>
</dbReference>
<dbReference type="InterPro" id="IPR016140">
    <property type="entry name" value="Bifunc_inhib/LTP/seed_store"/>
</dbReference>
<dbReference type="EnsemblPlants" id="TraesCS4B02G066900.1">
    <property type="protein sequence ID" value="TraesCS4B02G066900.1.cds1"/>
    <property type="gene ID" value="TraesCS4B02G066900"/>
</dbReference>
<dbReference type="Gramene" id="TraesCS4B02G066900.1">
    <property type="protein sequence ID" value="TraesCS4B02G066900.1.cds1"/>
    <property type="gene ID" value="TraesCS4B02G066900"/>
</dbReference>
<dbReference type="SMART" id="SM00499">
    <property type="entry name" value="AAI"/>
    <property type="match status" value="1"/>
</dbReference>
<evidence type="ECO:0000256" key="4">
    <source>
        <dbReference type="SAM" id="SignalP"/>
    </source>
</evidence>